<dbReference type="GeneID" id="27329327"/>
<dbReference type="VEuPathDB" id="FungiDB:PV08_02244"/>
<name>A0A0D2CDP2_9EURO</name>
<dbReference type="EMBL" id="KN847492">
    <property type="protein sequence ID" value="KIW21664.1"/>
    <property type="molecule type" value="Genomic_DNA"/>
</dbReference>
<keyword evidence="4" id="KW-1185">Reference proteome</keyword>
<proteinExistence type="predicted"/>
<dbReference type="STRING" id="91928.A0A0D2CDP2"/>
<gene>
    <name evidence="3" type="ORF">PV08_02244</name>
</gene>
<evidence type="ECO:0000256" key="2">
    <source>
        <dbReference type="SAM" id="Phobius"/>
    </source>
</evidence>
<dbReference type="HOGENOM" id="CLU_023254_0_2_1"/>
<dbReference type="RefSeq" id="XP_016241880.1">
    <property type="nucleotide sequence ID" value="XM_016376604.1"/>
</dbReference>
<feature type="transmembrane region" description="Helical" evidence="2">
    <location>
        <begin position="386"/>
        <end position="409"/>
    </location>
</feature>
<keyword evidence="2" id="KW-0812">Transmembrane</keyword>
<keyword evidence="2" id="KW-0472">Membrane</keyword>
<accession>A0A0D2CDP2</accession>
<feature type="region of interest" description="Disordered" evidence="1">
    <location>
        <begin position="475"/>
        <end position="495"/>
    </location>
</feature>
<dbReference type="PANTHER" id="PTHR37540:SF5">
    <property type="entry name" value="TRANSCRIPTION FACTOR DOMAIN-CONTAINING PROTEIN"/>
    <property type="match status" value="1"/>
</dbReference>
<reference evidence="3 4" key="1">
    <citation type="submission" date="2015-01" db="EMBL/GenBank/DDBJ databases">
        <title>The Genome Sequence of Exophiala spinifera CBS89968.</title>
        <authorList>
            <consortium name="The Broad Institute Genomics Platform"/>
            <person name="Cuomo C."/>
            <person name="de Hoog S."/>
            <person name="Gorbushina A."/>
            <person name="Stielow B."/>
            <person name="Teixiera M."/>
            <person name="Abouelleil A."/>
            <person name="Chapman S.B."/>
            <person name="Priest M."/>
            <person name="Young S.K."/>
            <person name="Wortman J."/>
            <person name="Nusbaum C."/>
            <person name="Birren B."/>
        </authorList>
    </citation>
    <scope>NUCLEOTIDE SEQUENCE [LARGE SCALE GENOMIC DNA]</scope>
    <source>
        <strain evidence="3 4">CBS 89968</strain>
    </source>
</reference>
<sequence>MAKAQYSAGLHFIVRTSDQAPNKEDRRAVMSHAAKRRWKSRKTPKLHSWIDPERSLGDVEKHEESLAPSVLPMLGLNHFGGDLNGTPLPSGIEPAMVQDLVKLIELDKNGVYPYEVCLRVHPVQRGWFAYMISDICCIHSMMFSVRAFVDNISSLEQISKAAAFHYDQTLRHLQARINVFEHTAWDPALSDCTIMVILNLAQAAEITGDLEAARNHVNGLLRIVSLRGGLRSLHAHNNLQVKVCRADLGLAMRFGTLPRLFQDDIEWSCFIADRGLIRCQHGDFETQVRTFIDGLDSRLRDCWKDAHAFSCLSNLTYQTTRKLSPGTYCEMMISILYRLMHLSMKQDTLQEAVRLGLQAFCTTLFMTRHYLDKPYEQLVEKFRTALYGVFHVSAIVVPDLIMLWFMMLYRIVAYKEPLASDWESVQLEQAVLLTGVTTWPHAHSMLKSVMWVGFVHDSPGVRVFEAARIRLEKPKEIDGQKNEDRRHSGANTELG</sequence>
<evidence type="ECO:0000313" key="3">
    <source>
        <dbReference type="EMBL" id="KIW21664.1"/>
    </source>
</evidence>
<dbReference type="AlphaFoldDB" id="A0A0D2CDP2"/>
<dbReference type="Proteomes" id="UP000053328">
    <property type="component" value="Unassembled WGS sequence"/>
</dbReference>
<organism evidence="3 4">
    <name type="scientific">Exophiala spinifera</name>
    <dbReference type="NCBI Taxonomy" id="91928"/>
    <lineage>
        <taxon>Eukaryota</taxon>
        <taxon>Fungi</taxon>
        <taxon>Dikarya</taxon>
        <taxon>Ascomycota</taxon>
        <taxon>Pezizomycotina</taxon>
        <taxon>Eurotiomycetes</taxon>
        <taxon>Chaetothyriomycetidae</taxon>
        <taxon>Chaetothyriales</taxon>
        <taxon>Herpotrichiellaceae</taxon>
        <taxon>Exophiala</taxon>
    </lineage>
</organism>
<feature type="compositionally biased region" description="Basic and acidic residues" evidence="1">
    <location>
        <begin position="475"/>
        <end position="487"/>
    </location>
</feature>
<evidence type="ECO:0008006" key="5">
    <source>
        <dbReference type="Google" id="ProtNLM"/>
    </source>
</evidence>
<protein>
    <recommendedName>
        <fullName evidence="5">Transcription factor domain-containing protein</fullName>
    </recommendedName>
</protein>
<evidence type="ECO:0000313" key="4">
    <source>
        <dbReference type="Proteomes" id="UP000053328"/>
    </source>
</evidence>
<dbReference type="OrthoDB" id="4158087at2759"/>
<keyword evidence="2" id="KW-1133">Transmembrane helix</keyword>
<evidence type="ECO:0000256" key="1">
    <source>
        <dbReference type="SAM" id="MobiDB-lite"/>
    </source>
</evidence>
<dbReference type="PANTHER" id="PTHR37540">
    <property type="entry name" value="TRANSCRIPTION FACTOR (ACR-2), PUTATIVE-RELATED-RELATED"/>
    <property type="match status" value="1"/>
</dbReference>